<evidence type="ECO:0000313" key="1">
    <source>
        <dbReference type="EMBL" id="AKH47034.1"/>
    </source>
</evidence>
<protein>
    <submittedName>
        <fullName evidence="1">Uncharacterized protein</fullName>
    </submittedName>
</protein>
<name>A0A0F7L391_9VIRU</name>
<accession>A0A0F7L391</accession>
<reference evidence="1" key="1">
    <citation type="journal article" date="2015" name="Front. Microbiol.">
        <title>Combining genomic sequencing methods to explore viral diversity and reveal potential virus-host interactions.</title>
        <authorList>
            <person name="Chow C.E."/>
            <person name="Winget D.M."/>
            <person name="White R.A.III."/>
            <person name="Hallam S.J."/>
            <person name="Suttle C.A."/>
        </authorList>
    </citation>
    <scope>NUCLEOTIDE SEQUENCE</scope>
    <source>
        <strain evidence="1">Anoxic2_4</strain>
    </source>
</reference>
<reference evidence="1" key="2">
    <citation type="submission" date="2015-03" db="EMBL/GenBank/DDBJ databases">
        <authorList>
            <person name="Chow C.-E.T."/>
            <person name="Winget D.M."/>
            <person name="White R.A.III."/>
            <person name="Hallam S.J."/>
            <person name="Suttle C.A."/>
        </authorList>
    </citation>
    <scope>NUCLEOTIDE SEQUENCE</scope>
    <source>
        <strain evidence="1">Anoxic2_4</strain>
    </source>
</reference>
<proteinExistence type="predicted"/>
<dbReference type="EMBL" id="KR029588">
    <property type="protein sequence ID" value="AKH47034.1"/>
    <property type="molecule type" value="Genomic_DNA"/>
</dbReference>
<sequence length="49" mass="6148">MRLHRQSIHQLHHNSQYHLGLSQLYHPPYLIYQMQRTNHNQHCIVYKQR</sequence>
<organism evidence="1">
    <name type="scientific">uncultured marine virus</name>
    <dbReference type="NCBI Taxonomy" id="186617"/>
    <lineage>
        <taxon>Viruses</taxon>
        <taxon>environmental samples</taxon>
    </lineage>
</organism>